<proteinExistence type="predicted"/>
<protein>
    <submittedName>
        <fullName evidence="2">Uncharacterized protein</fullName>
    </submittedName>
</protein>
<feature type="compositionally biased region" description="Basic and acidic residues" evidence="1">
    <location>
        <begin position="51"/>
        <end position="64"/>
    </location>
</feature>
<evidence type="ECO:0000313" key="3">
    <source>
        <dbReference type="Proteomes" id="UP001151760"/>
    </source>
</evidence>
<feature type="region of interest" description="Disordered" evidence="1">
    <location>
        <begin position="1"/>
        <end position="64"/>
    </location>
</feature>
<dbReference type="PROSITE" id="PS51257">
    <property type="entry name" value="PROKAR_LIPOPROTEIN"/>
    <property type="match status" value="1"/>
</dbReference>
<reference evidence="2" key="1">
    <citation type="journal article" date="2022" name="Int. J. Mol. Sci.">
        <title>Draft Genome of Tanacetum Coccineum: Genomic Comparison of Closely Related Tanacetum-Family Plants.</title>
        <authorList>
            <person name="Yamashiro T."/>
            <person name="Shiraishi A."/>
            <person name="Nakayama K."/>
            <person name="Satake H."/>
        </authorList>
    </citation>
    <scope>NUCLEOTIDE SEQUENCE</scope>
</reference>
<evidence type="ECO:0000256" key="1">
    <source>
        <dbReference type="SAM" id="MobiDB-lite"/>
    </source>
</evidence>
<dbReference type="Proteomes" id="UP001151760">
    <property type="component" value="Unassembled WGS sequence"/>
</dbReference>
<organism evidence="2 3">
    <name type="scientific">Tanacetum coccineum</name>
    <dbReference type="NCBI Taxonomy" id="301880"/>
    <lineage>
        <taxon>Eukaryota</taxon>
        <taxon>Viridiplantae</taxon>
        <taxon>Streptophyta</taxon>
        <taxon>Embryophyta</taxon>
        <taxon>Tracheophyta</taxon>
        <taxon>Spermatophyta</taxon>
        <taxon>Magnoliopsida</taxon>
        <taxon>eudicotyledons</taxon>
        <taxon>Gunneridae</taxon>
        <taxon>Pentapetalae</taxon>
        <taxon>asterids</taxon>
        <taxon>campanulids</taxon>
        <taxon>Asterales</taxon>
        <taxon>Asteraceae</taxon>
        <taxon>Asteroideae</taxon>
        <taxon>Anthemideae</taxon>
        <taxon>Anthemidinae</taxon>
        <taxon>Tanacetum</taxon>
    </lineage>
</organism>
<feature type="compositionally biased region" description="Gly residues" evidence="1">
    <location>
        <begin position="22"/>
        <end position="34"/>
    </location>
</feature>
<keyword evidence="3" id="KW-1185">Reference proteome</keyword>
<accession>A0ABQ5CDM6</accession>
<evidence type="ECO:0000313" key="2">
    <source>
        <dbReference type="EMBL" id="GJT23309.1"/>
    </source>
</evidence>
<reference evidence="2" key="2">
    <citation type="submission" date="2022-01" db="EMBL/GenBank/DDBJ databases">
        <authorList>
            <person name="Yamashiro T."/>
            <person name="Shiraishi A."/>
            <person name="Satake H."/>
            <person name="Nakayama K."/>
        </authorList>
    </citation>
    <scope>NUCLEOTIDE SEQUENCE</scope>
</reference>
<feature type="compositionally biased region" description="Acidic residues" evidence="1">
    <location>
        <begin position="35"/>
        <end position="50"/>
    </location>
</feature>
<gene>
    <name evidence="2" type="ORF">Tco_0893246</name>
</gene>
<name>A0ABQ5CDM6_9ASTR</name>
<comment type="caution">
    <text evidence="2">The sequence shown here is derived from an EMBL/GenBank/DDBJ whole genome shotgun (WGS) entry which is preliminary data.</text>
</comment>
<dbReference type="EMBL" id="BQNB010014044">
    <property type="protein sequence ID" value="GJT23309.1"/>
    <property type="molecule type" value="Genomic_DNA"/>
</dbReference>
<sequence length="247" mass="27544">MADAKLAHRVSLSSPTGSICSCGGGTTGSGGDGSGDGDTDGGGDGEDDDGKSESGGKDDDVIMDQNKMDNLDLTMEEYIEPEAEKARKRGQTFNWKTTTYSKGSYFDDFNYLKDFKNEFLAVVYNDALTSKLEISSESTVRPLDDNKINFRISFDESDDEDYICLYDKNLFSYKLISMNDLKTDSEYCIDEVDLPHNNAIEQLDSGINYNVDTQSHEFDEDFETNHDAHGKSFNIEEYFIIIGVIIQ</sequence>